<dbReference type="EMBL" id="SBIQ01000039">
    <property type="protein sequence ID" value="KAF7683945.1"/>
    <property type="molecule type" value="Genomic_DNA"/>
</dbReference>
<dbReference type="Gene3D" id="3.40.50.300">
    <property type="entry name" value="P-loop containing nucleotide triphosphate hydrolases"/>
    <property type="match status" value="1"/>
</dbReference>
<comment type="subcellular location">
    <subcellularLocation>
        <location evidence="2 7">Nucleus</location>
        <location evidence="2 7">Nucleolus</location>
    </subcellularLocation>
</comment>
<name>A0ABQ7I0I9_9MICR</name>
<dbReference type="PANTHER" id="PTHR11089:SF9">
    <property type="entry name" value="NUCLEOLAR GTP-BINDING PROTEIN 2"/>
    <property type="match status" value="1"/>
</dbReference>
<dbReference type="Pfam" id="PF01926">
    <property type="entry name" value="MMR_HSR1"/>
    <property type="match status" value="1"/>
</dbReference>
<comment type="function">
    <text evidence="1 7">GTPase that associates with pre-60S ribosomal subunits in the nucleolus and is required for their nuclear export and maturation.</text>
</comment>
<dbReference type="InterPro" id="IPR012971">
    <property type="entry name" value="NOG2_N_dom"/>
</dbReference>
<organism evidence="9 10">
    <name type="scientific">Astathelohania contejeani</name>
    <dbReference type="NCBI Taxonomy" id="164912"/>
    <lineage>
        <taxon>Eukaryota</taxon>
        <taxon>Fungi</taxon>
        <taxon>Fungi incertae sedis</taxon>
        <taxon>Microsporidia</taxon>
        <taxon>Astathelohaniidae</taxon>
        <taxon>Astathelohania</taxon>
    </lineage>
</organism>
<dbReference type="SUPFAM" id="SSF52540">
    <property type="entry name" value="P-loop containing nucleoside triphosphate hydrolases"/>
    <property type="match status" value="1"/>
</dbReference>
<keyword evidence="6 7" id="KW-0539">Nucleus</keyword>
<sequence length="416" mass="47576">MKENFYHDKQKVKFLNMLSSGKPKRNAHGNIIRDAEFQKRTCDPVSRIEPGRKWFQGTRTISQSDLELMRNTVATTTPYKVLLNHGKVPFSLLGDGREIKKQKRHEHSKIFGKGKIRTKPNLDYESIEELAKKVIEEKTGVSETKQRKNNYAIKGQSQRIWNELYKVLDSSDVIIHVLDARDPIGTKCECINEYVKNEAKHKHIIYILNKVDLVPTGVTAKWLKVLSREHPTLAYHSSSLNNFYGRINLINLLRQYSNLHKNKKQISVGFIGYPNVGKSSIINTLRNKNVCRVAPVPGETKVWQYITLMKRIFLIDCPGVVPAASEEEAVLRGAVRIENLESPEDYIPHIISKAKESVEKTYGIPISSCEDFLKALAIKYGKLLKDGEPNIDTVAKIVLHDWLKGKIEYYTLPEQV</sequence>
<evidence type="ECO:0000256" key="6">
    <source>
        <dbReference type="ARBA" id="ARBA00023242"/>
    </source>
</evidence>
<keyword evidence="5 7" id="KW-0342">GTP-binding</keyword>
<evidence type="ECO:0000256" key="7">
    <source>
        <dbReference type="RuleBase" id="RU364023"/>
    </source>
</evidence>
<evidence type="ECO:0000313" key="9">
    <source>
        <dbReference type="EMBL" id="KAF7683945.1"/>
    </source>
</evidence>
<dbReference type="InterPro" id="IPR027417">
    <property type="entry name" value="P-loop_NTPase"/>
</dbReference>
<evidence type="ECO:0000256" key="4">
    <source>
        <dbReference type="ARBA" id="ARBA00022741"/>
    </source>
</evidence>
<dbReference type="PANTHER" id="PTHR11089">
    <property type="entry name" value="GTP-BINDING PROTEIN-RELATED"/>
    <property type="match status" value="1"/>
</dbReference>
<accession>A0ABQ7I0I9</accession>
<dbReference type="PRINTS" id="PR00326">
    <property type="entry name" value="GTP1OBG"/>
</dbReference>
<dbReference type="InterPro" id="IPR023179">
    <property type="entry name" value="GTP-bd_ortho_bundle_sf"/>
</dbReference>
<dbReference type="PROSITE" id="PS51721">
    <property type="entry name" value="G_CP"/>
    <property type="match status" value="1"/>
</dbReference>
<dbReference type="InterPro" id="IPR006073">
    <property type="entry name" value="GTP-bd"/>
</dbReference>
<comment type="similarity">
    <text evidence="7">Belongs to the TRAFAC class YlqF/YawG GTPase family. NOG2 subfamily.</text>
</comment>
<feature type="domain" description="CP-type G" evidence="8">
    <location>
        <begin position="161"/>
        <end position="323"/>
    </location>
</feature>
<dbReference type="InterPro" id="IPR024929">
    <property type="entry name" value="GNL2_CP_dom"/>
</dbReference>
<evidence type="ECO:0000259" key="8">
    <source>
        <dbReference type="PROSITE" id="PS51721"/>
    </source>
</evidence>
<evidence type="ECO:0000256" key="3">
    <source>
        <dbReference type="ARBA" id="ARBA00022127"/>
    </source>
</evidence>
<dbReference type="Pfam" id="PF08153">
    <property type="entry name" value="NGP1NT"/>
    <property type="match status" value="1"/>
</dbReference>
<evidence type="ECO:0000313" key="10">
    <source>
        <dbReference type="Proteomes" id="UP001516464"/>
    </source>
</evidence>
<reference evidence="9 10" key="1">
    <citation type="submission" date="2019-01" db="EMBL/GenBank/DDBJ databases">
        <title>Genomes sequencing and comparative genomics of infectious freshwater microsporidia, Cucumispora dikerogammari and Thelohania contejeani.</title>
        <authorList>
            <person name="Cormier A."/>
            <person name="Giraud I."/>
            <person name="Wattier R."/>
            <person name="Teixeira M."/>
            <person name="Grandjean F."/>
            <person name="Rigaud T."/>
            <person name="Cordaux R."/>
        </authorList>
    </citation>
    <scope>NUCLEOTIDE SEQUENCE [LARGE SCALE GENOMIC DNA]</scope>
    <source>
        <strain evidence="9">T1</strain>
        <tissue evidence="9">Spores</tissue>
    </source>
</reference>
<dbReference type="InterPro" id="IPR030378">
    <property type="entry name" value="G_CP_dom"/>
</dbReference>
<evidence type="ECO:0000256" key="1">
    <source>
        <dbReference type="ARBA" id="ARBA00003892"/>
    </source>
</evidence>
<comment type="caution">
    <text evidence="9">The sequence shown here is derived from an EMBL/GenBank/DDBJ whole genome shotgun (WGS) entry which is preliminary data.</text>
</comment>
<dbReference type="Gene3D" id="1.10.1580.10">
    <property type="match status" value="1"/>
</dbReference>
<keyword evidence="4 7" id="KW-0547">Nucleotide-binding</keyword>
<dbReference type="InterPro" id="IPR050755">
    <property type="entry name" value="TRAFAC_YlqF/YawG_RiboMat"/>
</dbReference>
<proteinExistence type="inferred from homology"/>
<dbReference type="Proteomes" id="UP001516464">
    <property type="component" value="Unassembled WGS sequence"/>
</dbReference>
<evidence type="ECO:0000256" key="5">
    <source>
        <dbReference type="ARBA" id="ARBA00023134"/>
    </source>
</evidence>
<dbReference type="CDD" id="cd01858">
    <property type="entry name" value="NGP_1"/>
    <property type="match status" value="1"/>
</dbReference>
<gene>
    <name evidence="9" type="primary">NOG2</name>
    <name evidence="9" type="ORF">TCON_0856</name>
</gene>
<protein>
    <recommendedName>
        <fullName evidence="3 7">Nucleolar GTP-binding protein 2</fullName>
    </recommendedName>
</protein>
<evidence type="ECO:0000256" key="2">
    <source>
        <dbReference type="ARBA" id="ARBA00004604"/>
    </source>
</evidence>
<keyword evidence="10" id="KW-1185">Reference proteome</keyword>